<dbReference type="SUPFAM" id="SSF46689">
    <property type="entry name" value="Homeodomain-like"/>
    <property type="match status" value="1"/>
</dbReference>
<protein>
    <submittedName>
        <fullName evidence="6">TetR family transcriptional regulator</fullName>
    </submittedName>
</protein>
<gene>
    <name evidence="6" type="ORF">CKG00_13945</name>
</gene>
<comment type="caution">
    <text evidence="6">The sequence shown here is derived from an EMBL/GenBank/DDBJ whole genome shotgun (WGS) entry which is preliminary data.</text>
</comment>
<keyword evidence="2 4" id="KW-0238">DNA-binding</keyword>
<feature type="domain" description="HTH tetR-type" evidence="5">
    <location>
        <begin position="21"/>
        <end position="81"/>
    </location>
</feature>
<dbReference type="InterPro" id="IPR009057">
    <property type="entry name" value="Homeodomain-like_sf"/>
</dbReference>
<dbReference type="GO" id="GO:0000976">
    <property type="term" value="F:transcription cis-regulatory region binding"/>
    <property type="evidence" value="ECO:0007669"/>
    <property type="project" value="TreeGrafter"/>
</dbReference>
<evidence type="ECO:0000259" key="5">
    <source>
        <dbReference type="PROSITE" id="PS50977"/>
    </source>
</evidence>
<dbReference type="PANTHER" id="PTHR30055:SF234">
    <property type="entry name" value="HTH-TYPE TRANSCRIPTIONAL REGULATOR BETI"/>
    <property type="match status" value="1"/>
</dbReference>
<evidence type="ECO:0000313" key="6">
    <source>
        <dbReference type="EMBL" id="RUT64307.1"/>
    </source>
</evidence>
<feature type="DNA-binding region" description="H-T-H motif" evidence="4">
    <location>
        <begin position="44"/>
        <end position="63"/>
    </location>
</feature>
<evidence type="ECO:0000256" key="3">
    <source>
        <dbReference type="ARBA" id="ARBA00023163"/>
    </source>
</evidence>
<dbReference type="Gene3D" id="1.10.357.10">
    <property type="entry name" value="Tetracycline Repressor, domain 2"/>
    <property type="match status" value="1"/>
</dbReference>
<organism evidence="6 7">
    <name type="scientific">Morganella morganii</name>
    <name type="common">Proteus morganii</name>
    <dbReference type="NCBI Taxonomy" id="582"/>
    <lineage>
        <taxon>Bacteria</taxon>
        <taxon>Pseudomonadati</taxon>
        <taxon>Pseudomonadota</taxon>
        <taxon>Gammaproteobacteria</taxon>
        <taxon>Enterobacterales</taxon>
        <taxon>Morganellaceae</taxon>
        <taxon>Morganella</taxon>
    </lineage>
</organism>
<accession>A0A433ZQA7</accession>
<dbReference type="EMBL" id="NRQY01000002">
    <property type="protein sequence ID" value="RUT64307.1"/>
    <property type="molecule type" value="Genomic_DNA"/>
</dbReference>
<evidence type="ECO:0000313" key="7">
    <source>
        <dbReference type="Proteomes" id="UP000286908"/>
    </source>
</evidence>
<evidence type="ECO:0000256" key="2">
    <source>
        <dbReference type="ARBA" id="ARBA00023125"/>
    </source>
</evidence>
<dbReference type="GO" id="GO:0003700">
    <property type="term" value="F:DNA-binding transcription factor activity"/>
    <property type="evidence" value="ECO:0007669"/>
    <property type="project" value="TreeGrafter"/>
</dbReference>
<keyword evidence="3" id="KW-0804">Transcription</keyword>
<dbReference type="PROSITE" id="PS50977">
    <property type="entry name" value="HTH_TETR_2"/>
    <property type="match status" value="1"/>
</dbReference>
<keyword evidence="6" id="KW-0614">Plasmid</keyword>
<proteinExistence type="predicted"/>
<dbReference type="OrthoDB" id="7584337at2"/>
<dbReference type="PANTHER" id="PTHR30055">
    <property type="entry name" value="HTH-TYPE TRANSCRIPTIONAL REGULATOR RUTR"/>
    <property type="match status" value="1"/>
</dbReference>
<dbReference type="AlphaFoldDB" id="A0A433ZQA7"/>
<dbReference type="PRINTS" id="PR00455">
    <property type="entry name" value="HTHTETR"/>
</dbReference>
<sequence>MANHEPAAEPRGRGRPVVPEEELIAKIREAALSLLLSQGYSAMTMDAVAKQAGASKKTLYRFAENREDLAEQIVRGWTDSFVPLFMQDAKNKDDFYQILENNLTIMSHKVLSAEAAGLFCLLSSEFPGRELLLTRYQAGGIERGRALLAEWLSRHQDFLSLPDAVQTSDLLLSMVMAEPLRQIALKLAPPAPDYPVQPRIRAAVALLKR</sequence>
<name>A0A433ZQA7_MORMO</name>
<geneLocation type="plasmid" evidence="6">
    <name>unnamed1</name>
</geneLocation>
<dbReference type="Pfam" id="PF00440">
    <property type="entry name" value="TetR_N"/>
    <property type="match status" value="1"/>
</dbReference>
<keyword evidence="1" id="KW-0805">Transcription regulation</keyword>
<dbReference type="Proteomes" id="UP000286908">
    <property type="component" value="Unassembled WGS sequence"/>
</dbReference>
<evidence type="ECO:0000256" key="4">
    <source>
        <dbReference type="PROSITE-ProRule" id="PRU00335"/>
    </source>
</evidence>
<dbReference type="InterPro" id="IPR050109">
    <property type="entry name" value="HTH-type_TetR-like_transc_reg"/>
</dbReference>
<evidence type="ECO:0000256" key="1">
    <source>
        <dbReference type="ARBA" id="ARBA00023015"/>
    </source>
</evidence>
<reference evidence="6 7" key="1">
    <citation type="submission" date="2017-08" db="EMBL/GenBank/DDBJ databases">
        <title>Draft genome sequence of pheromone producing symbiont Morganella morganii, of the female New Zealand grass grub Costelytra giveni.</title>
        <authorList>
            <person name="Laugraud A."/>
            <person name="Young S.D."/>
            <person name="Hurst M.H."/>
        </authorList>
    </citation>
    <scope>NUCLEOTIDE SEQUENCE [LARGE SCALE GENOMIC DNA]</scope>
    <source>
        <strain evidence="6 7">MMsCG</strain>
        <plasmid evidence="6">unnamed1</plasmid>
    </source>
</reference>
<dbReference type="InterPro" id="IPR001647">
    <property type="entry name" value="HTH_TetR"/>
</dbReference>